<accession>A0AAE0YGB3</accession>
<dbReference type="AlphaFoldDB" id="A0AAE0YGB3"/>
<proteinExistence type="predicted"/>
<feature type="compositionally biased region" description="Polar residues" evidence="1">
    <location>
        <begin position="76"/>
        <end position="88"/>
    </location>
</feature>
<name>A0AAE0YGB3_9GAST</name>
<protein>
    <submittedName>
        <fullName evidence="2">Uncharacterized protein</fullName>
    </submittedName>
</protein>
<dbReference type="Proteomes" id="UP001283361">
    <property type="component" value="Unassembled WGS sequence"/>
</dbReference>
<sequence length="88" mass="9784">MLFDCQDRQYSTARIQVKTPYLCGEVEALCIPEVICDLVVENVPSARNLDDPDMTAMVGAVTTRAKARQEVRHTTPDTPKSNTTVNPF</sequence>
<reference evidence="2" key="1">
    <citation type="journal article" date="2023" name="G3 (Bethesda)">
        <title>A reference genome for the long-term kleptoplast-retaining sea slug Elysia crispata morphotype clarki.</title>
        <authorList>
            <person name="Eastman K.E."/>
            <person name="Pendleton A.L."/>
            <person name="Shaikh M.A."/>
            <person name="Suttiyut T."/>
            <person name="Ogas R."/>
            <person name="Tomko P."/>
            <person name="Gavelis G."/>
            <person name="Widhalm J.R."/>
            <person name="Wisecaver J.H."/>
        </authorList>
    </citation>
    <scope>NUCLEOTIDE SEQUENCE</scope>
    <source>
        <strain evidence="2">ECLA1</strain>
    </source>
</reference>
<evidence type="ECO:0000313" key="2">
    <source>
        <dbReference type="EMBL" id="KAK3744643.1"/>
    </source>
</evidence>
<evidence type="ECO:0000256" key="1">
    <source>
        <dbReference type="SAM" id="MobiDB-lite"/>
    </source>
</evidence>
<evidence type="ECO:0000313" key="3">
    <source>
        <dbReference type="Proteomes" id="UP001283361"/>
    </source>
</evidence>
<keyword evidence="3" id="KW-1185">Reference proteome</keyword>
<comment type="caution">
    <text evidence="2">The sequence shown here is derived from an EMBL/GenBank/DDBJ whole genome shotgun (WGS) entry which is preliminary data.</text>
</comment>
<dbReference type="EMBL" id="JAWDGP010006253">
    <property type="protein sequence ID" value="KAK3744643.1"/>
    <property type="molecule type" value="Genomic_DNA"/>
</dbReference>
<gene>
    <name evidence="2" type="ORF">RRG08_062293</name>
</gene>
<feature type="region of interest" description="Disordered" evidence="1">
    <location>
        <begin position="65"/>
        <end position="88"/>
    </location>
</feature>
<organism evidence="2 3">
    <name type="scientific">Elysia crispata</name>
    <name type="common">lettuce slug</name>
    <dbReference type="NCBI Taxonomy" id="231223"/>
    <lineage>
        <taxon>Eukaryota</taxon>
        <taxon>Metazoa</taxon>
        <taxon>Spiralia</taxon>
        <taxon>Lophotrochozoa</taxon>
        <taxon>Mollusca</taxon>
        <taxon>Gastropoda</taxon>
        <taxon>Heterobranchia</taxon>
        <taxon>Euthyneura</taxon>
        <taxon>Panpulmonata</taxon>
        <taxon>Sacoglossa</taxon>
        <taxon>Placobranchoidea</taxon>
        <taxon>Plakobranchidae</taxon>
        <taxon>Elysia</taxon>
    </lineage>
</organism>